<keyword evidence="2" id="KW-1185">Reference proteome</keyword>
<reference evidence="2" key="1">
    <citation type="journal article" date="2019" name="Int. J. Syst. Evol. Microbiol.">
        <title>The Global Catalogue of Microorganisms (GCM) 10K type strain sequencing project: providing services to taxonomists for standard genome sequencing and annotation.</title>
        <authorList>
            <consortium name="The Broad Institute Genomics Platform"/>
            <consortium name="The Broad Institute Genome Sequencing Center for Infectious Disease"/>
            <person name="Wu L."/>
            <person name="Ma J."/>
        </authorList>
    </citation>
    <scope>NUCLEOTIDE SEQUENCE [LARGE SCALE GENOMIC DNA]</scope>
    <source>
        <strain evidence="2">CGMCC 4.1621</strain>
    </source>
</reference>
<gene>
    <name evidence="1" type="ORF">ACFQIC_19705</name>
</gene>
<sequence>MEMVRNWIDVVNRRRDILSIWKERPIVLFIQNEEQIIPLTIDSYTIRLDYEFDFHCQVYIKTTSEILERLLEGELKLRTLPSSSLILKGKLRDTLYIESLFLLAK</sequence>
<proteinExistence type="predicted"/>
<evidence type="ECO:0000313" key="1">
    <source>
        <dbReference type="EMBL" id="MFC7064025.1"/>
    </source>
</evidence>
<name>A0ABW2ESV5_9BACI</name>
<organism evidence="1 2">
    <name type="scientific">Halobacillus seohaensis</name>
    <dbReference type="NCBI Taxonomy" id="447421"/>
    <lineage>
        <taxon>Bacteria</taxon>
        <taxon>Bacillati</taxon>
        <taxon>Bacillota</taxon>
        <taxon>Bacilli</taxon>
        <taxon>Bacillales</taxon>
        <taxon>Bacillaceae</taxon>
        <taxon>Halobacillus</taxon>
    </lineage>
</organism>
<dbReference type="RefSeq" id="WP_204708357.1">
    <property type="nucleotide sequence ID" value="NZ_JBHSZV010000062.1"/>
</dbReference>
<accession>A0ABW2ESV5</accession>
<evidence type="ECO:0008006" key="3">
    <source>
        <dbReference type="Google" id="ProtNLM"/>
    </source>
</evidence>
<dbReference type="EMBL" id="JBHSZV010000062">
    <property type="protein sequence ID" value="MFC7064025.1"/>
    <property type="molecule type" value="Genomic_DNA"/>
</dbReference>
<comment type="caution">
    <text evidence="1">The sequence shown here is derived from an EMBL/GenBank/DDBJ whole genome shotgun (WGS) entry which is preliminary data.</text>
</comment>
<evidence type="ECO:0000313" key="2">
    <source>
        <dbReference type="Proteomes" id="UP001596410"/>
    </source>
</evidence>
<protein>
    <recommendedName>
        <fullName evidence="3">SCP2 domain-containing protein</fullName>
    </recommendedName>
</protein>
<dbReference type="Proteomes" id="UP001596410">
    <property type="component" value="Unassembled WGS sequence"/>
</dbReference>